<evidence type="ECO:0000313" key="1">
    <source>
        <dbReference type="EMBL" id="KAG5597679.1"/>
    </source>
</evidence>
<organism evidence="1 2">
    <name type="scientific">Solanum commersonii</name>
    <name type="common">Commerson's wild potato</name>
    <name type="synonym">Commerson's nightshade</name>
    <dbReference type="NCBI Taxonomy" id="4109"/>
    <lineage>
        <taxon>Eukaryota</taxon>
        <taxon>Viridiplantae</taxon>
        <taxon>Streptophyta</taxon>
        <taxon>Embryophyta</taxon>
        <taxon>Tracheophyta</taxon>
        <taxon>Spermatophyta</taxon>
        <taxon>Magnoliopsida</taxon>
        <taxon>eudicotyledons</taxon>
        <taxon>Gunneridae</taxon>
        <taxon>Pentapetalae</taxon>
        <taxon>asterids</taxon>
        <taxon>lamiids</taxon>
        <taxon>Solanales</taxon>
        <taxon>Solanaceae</taxon>
        <taxon>Solanoideae</taxon>
        <taxon>Solaneae</taxon>
        <taxon>Solanum</taxon>
    </lineage>
</organism>
<name>A0A9J5YCR9_SOLCO</name>
<protein>
    <submittedName>
        <fullName evidence="1">Uncharacterized protein</fullName>
    </submittedName>
</protein>
<evidence type="ECO:0000313" key="2">
    <source>
        <dbReference type="Proteomes" id="UP000824120"/>
    </source>
</evidence>
<reference evidence="1 2" key="1">
    <citation type="submission" date="2020-09" db="EMBL/GenBank/DDBJ databases">
        <title>De no assembly of potato wild relative species, Solanum commersonii.</title>
        <authorList>
            <person name="Cho K."/>
        </authorList>
    </citation>
    <scope>NUCLEOTIDE SEQUENCE [LARGE SCALE GENOMIC DNA]</scope>
    <source>
        <strain evidence="1">LZ3.2</strain>
        <tissue evidence="1">Leaf</tissue>
    </source>
</reference>
<proteinExistence type="predicted"/>
<dbReference type="AlphaFoldDB" id="A0A9J5YCR9"/>
<dbReference type="EMBL" id="JACXVP010000007">
    <property type="protein sequence ID" value="KAG5597679.1"/>
    <property type="molecule type" value="Genomic_DNA"/>
</dbReference>
<comment type="caution">
    <text evidence="1">The sequence shown here is derived from an EMBL/GenBank/DDBJ whole genome shotgun (WGS) entry which is preliminary data.</text>
</comment>
<sequence length="143" mass="16237">MSKKNSSIRQRSIKFSIELILKTHYDDDENHVLSSNAALLVTQNKGTLTSFTLRSTSKSGSLISVPVDEQVIPITNAESQEDVSKKLIHFLVLKLTTNTYSHSFPNTDKHFELKQGYPSQVTKRDTMFYYIPIVDRKSIIQSS</sequence>
<gene>
    <name evidence="1" type="ORF">H5410_038911</name>
</gene>
<keyword evidence="2" id="KW-1185">Reference proteome</keyword>
<accession>A0A9J5YCR9</accession>
<dbReference type="Proteomes" id="UP000824120">
    <property type="component" value="Chromosome 7"/>
</dbReference>